<feature type="transmembrane region" description="Helical" evidence="1">
    <location>
        <begin position="33"/>
        <end position="52"/>
    </location>
</feature>
<comment type="caution">
    <text evidence="2">The sequence shown here is derived from an EMBL/GenBank/DDBJ whole genome shotgun (WGS) entry which is preliminary data.</text>
</comment>
<evidence type="ECO:0000313" key="2">
    <source>
        <dbReference type="EMBL" id="TWW08754.1"/>
    </source>
</evidence>
<organism evidence="2 3">
    <name type="scientific">Planctomyces bekefii</name>
    <dbReference type="NCBI Taxonomy" id="1653850"/>
    <lineage>
        <taxon>Bacteria</taxon>
        <taxon>Pseudomonadati</taxon>
        <taxon>Planctomycetota</taxon>
        <taxon>Planctomycetia</taxon>
        <taxon>Planctomycetales</taxon>
        <taxon>Planctomycetaceae</taxon>
        <taxon>Planctomyces</taxon>
    </lineage>
</organism>
<accession>A0A5C6M6E1</accession>
<evidence type="ECO:0000313" key="3">
    <source>
        <dbReference type="Proteomes" id="UP000321083"/>
    </source>
</evidence>
<reference evidence="2 3" key="2">
    <citation type="submission" date="2019-08" db="EMBL/GenBank/DDBJ databases">
        <authorList>
            <person name="Henke P."/>
        </authorList>
    </citation>
    <scope>NUCLEOTIDE SEQUENCE [LARGE SCALE GENOMIC DNA]</scope>
    <source>
        <strain evidence="2">Phe10_nw2017</strain>
    </source>
</reference>
<protein>
    <submittedName>
        <fullName evidence="2">Uncharacterized protein</fullName>
    </submittedName>
</protein>
<dbReference type="Proteomes" id="UP000321083">
    <property type="component" value="Unassembled WGS sequence"/>
</dbReference>
<keyword evidence="1" id="KW-0812">Transmembrane</keyword>
<feature type="transmembrane region" description="Helical" evidence="1">
    <location>
        <begin position="64"/>
        <end position="84"/>
    </location>
</feature>
<name>A0A5C6M6E1_9PLAN</name>
<proteinExistence type="predicted"/>
<dbReference type="AlphaFoldDB" id="A0A5C6M6E1"/>
<feature type="non-terminal residue" evidence="2">
    <location>
        <position position="111"/>
    </location>
</feature>
<keyword evidence="3" id="KW-1185">Reference proteome</keyword>
<dbReference type="EMBL" id="SRHE01000519">
    <property type="protein sequence ID" value="TWW08754.1"/>
    <property type="molecule type" value="Genomic_DNA"/>
</dbReference>
<keyword evidence="1" id="KW-0472">Membrane</keyword>
<sequence length="111" mass="12178">MQDLWTRAALVLLSAGSWWVAEEAADGRGLILSAGWCVVACLFCFGDPGAGAAQRQRSGAGRGWMDAGVLLLVVGHVVSTWHVFQVQGDRRAAVNLTLEWWPYCCCCWRDH</sequence>
<gene>
    <name evidence="2" type="ORF">E3A20_21180</name>
</gene>
<evidence type="ECO:0000256" key="1">
    <source>
        <dbReference type="SAM" id="Phobius"/>
    </source>
</evidence>
<reference evidence="2 3" key="1">
    <citation type="submission" date="2019-08" db="EMBL/GenBank/DDBJ databases">
        <title>100 year-old enigma solved: identification of Planctomyces bekefii, the type genus and species of the phylum Planctomycetes.</title>
        <authorList>
            <person name="Svetlana D.N."/>
            <person name="Overmann J."/>
        </authorList>
    </citation>
    <scope>NUCLEOTIDE SEQUENCE [LARGE SCALE GENOMIC DNA]</scope>
    <source>
        <strain evidence="2">Phe10_nw2017</strain>
    </source>
</reference>
<keyword evidence="1" id="KW-1133">Transmembrane helix</keyword>